<keyword evidence="6 12" id="KW-0067">ATP-binding</keyword>
<dbReference type="CDD" id="cd01132">
    <property type="entry name" value="F1-ATPase_alpha_CD"/>
    <property type="match status" value="1"/>
</dbReference>
<dbReference type="InterPro" id="IPR000194">
    <property type="entry name" value="ATPase_F1/V1/A1_a/bsu_nucl-bd"/>
</dbReference>
<dbReference type="Gene3D" id="1.20.150.20">
    <property type="entry name" value="ATP synthase alpha/beta chain, C-terminal domain"/>
    <property type="match status" value="1"/>
</dbReference>
<dbReference type="Pfam" id="PF00006">
    <property type="entry name" value="ATP-synt_ab"/>
    <property type="match status" value="1"/>
</dbReference>
<accession>A0A5N6IHJ3</accession>
<accession>A0A5N7CX13</accession>
<dbReference type="OrthoDB" id="9805536at2759"/>
<dbReference type="InterPro" id="IPR027417">
    <property type="entry name" value="P-loop_NTPase"/>
</dbReference>
<dbReference type="NCBIfam" id="NF009884">
    <property type="entry name" value="PRK13343.1"/>
    <property type="match status" value="1"/>
</dbReference>
<dbReference type="CDD" id="cd18113">
    <property type="entry name" value="ATP-synt_F1_alpha_C"/>
    <property type="match status" value="1"/>
</dbReference>
<dbReference type="GO" id="GO:0043531">
    <property type="term" value="F:ADP binding"/>
    <property type="evidence" value="ECO:0007669"/>
    <property type="project" value="TreeGrafter"/>
</dbReference>
<keyword evidence="4 12" id="KW-0547">Nucleotide-binding</keyword>
<dbReference type="GO" id="GO:0016787">
    <property type="term" value="F:hydrolase activity"/>
    <property type="evidence" value="ECO:0007669"/>
    <property type="project" value="UniProtKB-KW"/>
</dbReference>
<evidence type="ECO:0000313" key="13">
    <source>
        <dbReference type="EMBL" id="KAE8398724.1"/>
    </source>
</evidence>
<sequence length="556" mass="59932">MFRNALRQSSRTVAAATATGRIASVRAAAPGPVSGAAKQVRSYAAEAKASPTEVSSILEQRIRGVQEEAGLAETGRVLSVGDGIARVHGMTNVQAEELVEFASGVKGMCMNLEAGQVGVVLFGSDRLVKEGETVKRTGEIVDVPVGPELLGRVVDALGNPIDGKGPLNTKAKSRAQLKAPGILPRRSVNEPVQTGMKCVDSMVPIGRGQRELIIGDRQTGKTAVALDTMLNQKRWNSSSDESKKLYCIYVAVGQKRSTVAQLVKTLEENDAMKYSIVVAATASEAAPLQYLAPFTGCAMGEWFRDNGRHAVIIYDDLSKQAVAYRQMSLLLRRPPGREAYPGDVFYLHSRLLERAAKMNDKHGGGSLTALPVIETQGGDVSAYIPTNVISITDGQIFLESELFYKGIRPAINVGLSVSRVGSAAQVKAMKQVAGSLKLFLAQYREVAAFAQFGSDLDAATKQTLNRGERLTELLKQKQYSPMSVSDMVPLIFAGVNGHLDNIPVAKILQWESDFLAHLKSNNPEVQEAIEKEGQVSKETEASLKEIIQSFNKSFNA</sequence>
<dbReference type="Gene3D" id="3.40.50.300">
    <property type="entry name" value="P-loop containing nucleotide triphosphate hydrolases"/>
    <property type="match status" value="1"/>
</dbReference>
<keyword evidence="5 11" id="KW-0375">Hydrogen ion transport</keyword>
<dbReference type="FunFam" id="2.40.30.20:FF:000001">
    <property type="entry name" value="ATP synthase subunit alpha"/>
    <property type="match status" value="1"/>
</dbReference>
<dbReference type="Pfam" id="PF02874">
    <property type="entry name" value="ATP-synt_ab_N"/>
    <property type="match status" value="1"/>
</dbReference>
<dbReference type="CDD" id="cd18116">
    <property type="entry name" value="ATP-synt_F1_alpha_N"/>
    <property type="match status" value="1"/>
</dbReference>
<proteinExistence type="inferred from homology"/>
<keyword evidence="9 12" id="KW-0139">CF(1)</keyword>
<dbReference type="GO" id="GO:0046933">
    <property type="term" value="F:proton-transporting ATP synthase activity, rotational mechanism"/>
    <property type="evidence" value="ECO:0007669"/>
    <property type="project" value="InterPro"/>
</dbReference>
<dbReference type="GO" id="GO:0005743">
    <property type="term" value="C:mitochondrial inner membrane"/>
    <property type="evidence" value="ECO:0007669"/>
    <property type="project" value="UniProtKB-SubCell"/>
</dbReference>
<dbReference type="InterPro" id="IPR020003">
    <property type="entry name" value="ATPase_a/bsu_AS"/>
</dbReference>
<evidence type="ECO:0000313" key="14">
    <source>
        <dbReference type="Proteomes" id="UP000325579"/>
    </source>
</evidence>
<comment type="subcellular location">
    <subcellularLocation>
        <location evidence="1">Mitochondrion inner membrane</location>
    </subcellularLocation>
</comment>
<dbReference type="InterPro" id="IPR033732">
    <property type="entry name" value="ATP_synth_F1_a_nt-bd_dom"/>
</dbReference>
<dbReference type="InterPro" id="IPR000793">
    <property type="entry name" value="ATP_synth_asu_C"/>
</dbReference>
<keyword evidence="13" id="KW-0378">Hydrolase</keyword>
<dbReference type="GeneID" id="43665077"/>
<dbReference type="InterPro" id="IPR038376">
    <property type="entry name" value="ATP_synth_asu_C_sf"/>
</dbReference>
<evidence type="ECO:0000256" key="1">
    <source>
        <dbReference type="ARBA" id="ARBA00004273"/>
    </source>
</evidence>
<dbReference type="FunFam" id="1.20.150.20:FF:000001">
    <property type="entry name" value="ATP synthase subunit alpha"/>
    <property type="match status" value="1"/>
</dbReference>
<dbReference type="SUPFAM" id="SSF50615">
    <property type="entry name" value="N-terminal domain of alpha and beta subunits of F1 ATP synthase"/>
    <property type="match status" value="1"/>
</dbReference>
<keyword evidence="10 12" id="KW-0066">ATP synthesis</keyword>
<dbReference type="PROSITE" id="PS00152">
    <property type="entry name" value="ATPASE_ALPHA_BETA"/>
    <property type="match status" value="1"/>
</dbReference>
<evidence type="ECO:0000256" key="12">
    <source>
        <dbReference type="RuleBase" id="RU003551"/>
    </source>
</evidence>
<evidence type="ECO:0000256" key="10">
    <source>
        <dbReference type="ARBA" id="ARBA00023310"/>
    </source>
</evidence>
<dbReference type="Pfam" id="PF00306">
    <property type="entry name" value="ATP-synt_ab_C"/>
    <property type="match status" value="1"/>
</dbReference>
<dbReference type="PANTHER" id="PTHR48082:SF2">
    <property type="entry name" value="ATP SYNTHASE SUBUNIT ALPHA, MITOCHONDRIAL"/>
    <property type="match status" value="1"/>
</dbReference>
<dbReference type="SUPFAM" id="SSF52540">
    <property type="entry name" value="P-loop containing nucleoside triphosphate hydrolases"/>
    <property type="match status" value="1"/>
</dbReference>
<dbReference type="GO" id="GO:0005524">
    <property type="term" value="F:ATP binding"/>
    <property type="evidence" value="ECO:0007669"/>
    <property type="project" value="UniProtKB-KW"/>
</dbReference>
<dbReference type="FunFam" id="3.40.50.300:FF:004039">
    <property type="entry name" value="ATP synthase subunit alpha, mitochondrial"/>
    <property type="match status" value="1"/>
</dbReference>
<dbReference type="NCBIfam" id="TIGR00962">
    <property type="entry name" value="atpA"/>
    <property type="match status" value="1"/>
</dbReference>
<dbReference type="InterPro" id="IPR023366">
    <property type="entry name" value="ATP_synth_asu-like_sf"/>
</dbReference>
<keyword evidence="7 11" id="KW-0406">Ion transport</keyword>
<evidence type="ECO:0000256" key="9">
    <source>
        <dbReference type="ARBA" id="ARBA00023196"/>
    </source>
</evidence>
<reference evidence="13 14" key="1">
    <citation type="submission" date="2019-04" db="EMBL/GenBank/DDBJ databases">
        <authorList>
            <consortium name="DOE Joint Genome Institute"/>
            <person name="Mondo S."/>
            <person name="Kjaerbolling I."/>
            <person name="Vesth T."/>
            <person name="Frisvad J.C."/>
            <person name="Nybo J.L."/>
            <person name="Theobald S."/>
            <person name="Kildgaard S."/>
            <person name="Isbrandt T."/>
            <person name="Kuo A."/>
            <person name="Sato A."/>
            <person name="Lyhne E.K."/>
            <person name="Kogle M.E."/>
            <person name="Wiebenga A."/>
            <person name="Kun R.S."/>
            <person name="Lubbers R.J."/>
            <person name="Makela M.R."/>
            <person name="Barry K."/>
            <person name="Chovatia M."/>
            <person name="Clum A."/>
            <person name="Daum C."/>
            <person name="Haridas S."/>
            <person name="He G."/>
            <person name="LaButti K."/>
            <person name="Lipzen A."/>
            <person name="Riley R."/>
            <person name="Salamov A."/>
            <person name="Simmons B.A."/>
            <person name="Magnuson J.K."/>
            <person name="Henrissat B."/>
            <person name="Mortensen U.H."/>
            <person name="Larsen T.O."/>
            <person name="Devries R.P."/>
            <person name="Grigoriev I.V."/>
            <person name="Machida M."/>
            <person name="Baker S.E."/>
            <person name="Andersen M.R."/>
            <person name="Cantor M.N."/>
            <person name="Hua S.X."/>
        </authorList>
    </citation>
    <scope>NUCLEOTIDE SEQUENCE [LARGE SCALE GENOMIC DNA]</scope>
    <source>
        <strain evidence="13 14">CBS 119388</strain>
    </source>
</reference>
<dbReference type="InterPro" id="IPR004100">
    <property type="entry name" value="ATPase_F1/V1/A1_a/bsu_N"/>
</dbReference>
<comment type="function">
    <text evidence="12">Produces ATP from ADP in the presence of a proton gradient across the membrane.</text>
</comment>
<evidence type="ECO:0000256" key="4">
    <source>
        <dbReference type="ARBA" id="ARBA00022741"/>
    </source>
</evidence>
<dbReference type="SUPFAM" id="SSF47917">
    <property type="entry name" value="C-terminal domain of alpha and beta subunits of F1 ATP synthase"/>
    <property type="match status" value="1"/>
</dbReference>
<dbReference type="InterPro" id="IPR036121">
    <property type="entry name" value="ATPase_F1/V1/A1_a/bsu_N_sf"/>
</dbReference>
<comment type="similarity">
    <text evidence="2 11">Belongs to the ATPase alpha/beta chains family.</text>
</comment>
<dbReference type="EMBL" id="ML736850">
    <property type="protein sequence ID" value="KAE8398724.1"/>
    <property type="molecule type" value="Genomic_DNA"/>
</dbReference>
<protein>
    <recommendedName>
        <fullName evidence="12">ATP synthase subunit alpha</fullName>
    </recommendedName>
</protein>
<dbReference type="HAMAP" id="MF_01346">
    <property type="entry name" value="ATP_synth_alpha_bact"/>
    <property type="match status" value="1"/>
</dbReference>
<dbReference type="RefSeq" id="XP_031936043.1">
    <property type="nucleotide sequence ID" value="XM_032080386.1"/>
</dbReference>
<keyword evidence="8" id="KW-0472">Membrane</keyword>
<dbReference type="AlphaFoldDB" id="A0A5N7CX13"/>
<evidence type="ECO:0000256" key="11">
    <source>
        <dbReference type="RuleBase" id="RU000339"/>
    </source>
</evidence>
<evidence type="ECO:0000256" key="7">
    <source>
        <dbReference type="ARBA" id="ARBA00023065"/>
    </source>
</evidence>
<dbReference type="Proteomes" id="UP000325579">
    <property type="component" value="Unassembled WGS sequence"/>
</dbReference>
<evidence type="ECO:0000256" key="2">
    <source>
        <dbReference type="ARBA" id="ARBA00008936"/>
    </source>
</evidence>
<dbReference type="InterPro" id="IPR005294">
    <property type="entry name" value="ATP_synth_F1_asu"/>
</dbReference>
<dbReference type="PANTHER" id="PTHR48082">
    <property type="entry name" value="ATP SYNTHASE SUBUNIT ALPHA, MITOCHONDRIAL"/>
    <property type="match status" value="1"/>
</dbReference>
<dbReference type="Gene3D" id="2.40.30.20">
    <property type="match status" value="1"/>
</dbReference>
<gene>
    <name evidence="13" type="ORF">BDV37DRAFT_23324</name>
</gene>
<organism evidence="13 14">
    <name type="scientific">Aspergillus pseudonomiae</name>
    <dbReference type="NCBI Taxonomy" id="1506151"/>
    <lineage>
        <taxon>Eukaryota</taxon>
        <taxon>Fungi</taxon>
        <taxon>Dikarya</taxon>
        <taxon>Ascomycota</taxon>
        <taxon>Pezizomycotina</taxon>
        <taxon>Eurotiomycetes</taxon>
        <taxon>Eurotiomycetidae</taxon>
        <taxon>Eurotiales</taxon>
        <taxon>Aspergillaceae</taxon>
        <taxon>Aspergillus</taxon>
        <taxon>Aspergillus subgen. Circumdati</taxon>
    </lineage>
</organism>
<keyword evidence="3 11" id="KW-0813">Transport</keyword>
<evidence type="ECO:0000256" key="5">
    <source>
        <dbReference type="ARBA" id="ARBA00022781"/>
    </source>
</evidence>
<dbReference type="PIRSF" id="PIRSF039088">
    <property type="entry name" value="F_ATPase_subunit_alpha"/>
    <property type="match status" value="1"/>
</dbReference>
<name>A0A5N7CX13_9EURO</name>
<keyword evidence="14" id="KW-1185">Reference proteome</keyword>
<evidence type="ECO:0000256" key="3">
    <source>
        <dbReference type="ARBA" id="ARBA00022448"/>
    </source>
</evidence>
<evidence type="ECO:0000256" key="8">
    <source>
        <dbReference type="ARBA" id="ARBA00023136"/>
    </source>
</evidence>
<dbReference type="GO" id="GO:0045259">
    <property type="term" value="C:proton-transporting ATP synthase complex"/>
    <property type="evidence" value="ECO:0007669"/>
    <property type="project" value="UniProtKB-KW"/>
</dbReference>
<evidence type="ECO:0000256" key="6">
    <source>
        <dbReference type="ARBA" id="ARBA00022840"/>
    </source>
</evidence>